<comment type="caution">
    <text evidence="1">The sequence shown here is derived from an EMBL/GenBank/DDBJ whole genome shotgun (WGS) entry which is preliminary data.</text>
</comment>
<reference evidence="1 2" key="1">
    <citation type="submission" date="2020-04" db="EMBL/GenBank/DDBJ databases">
        <authorList>
            <person name="Liu S."/>
        </authorList>
    </citation>
    <scope>NUCLEOTIDE SEQUENCE [LARGE SCALE GENOMIC DNA]</scope>
    <source>
        <strain evidence="1 2">CGMCC 1.15091</strain>
    </source>
</reference>
<dbReference type="InterPro" id="IPR008979">
    <property type="entry name" value="Galactose-bd-like_sf"/>
</dbReference>
<feature type="non-terminal residue" evidence="1">
    <location>
        <position position="1"/>
    </location>
</feature>
<dbReference type="InterPro" id="IPR038637">
    <property type="entry name" value="NPCBM_sf"/>
</dbReference>
<accession>A0ABX1JMA4</accession>
<keyword evidence="2" id="KW-1185">Reference proteome</keyword>
<dbReference type="SUPFAM" id="SSF49785">
    <property type="entry name" value="Galactose-binding domain-like"/>
    <property type="match status" value="1"/>
</dbReference>
<dbReference type="Gene3D" id="2.60.120.1060">
    <property type="entry name" value="NPCBM/NEW2 domain"/>
    <property type="match status" value="1"/>
</dbReference>
<evidence type="ECO:0000313" key="2">
    <source>
        <dbReference type="Proteomes" id="UP000523795"/>
    </source>
</evidence>
<protein>
    <submittedName>
        <fullName evidence="1">Uncharacterized protein</fullName>
    </submittedName>
</protein>
<name>A0ABX1JMA4_9MICC</name>
<dbReference type="Proteomes" id="UP000523795">
    <property type="component" value="Unassembled WGS sequence"/>
</dbReference>
<evidence type="ECO:0000313" key="1">
    <source>
        <dbReference type="EMBL" id="NKX49994.1"/>
    </source>
</evidence>
<dbReference type="EMBL" id="JAAZSR010000053">
    <property type="protein sequence ID" value="NKX49994.1"/>
    <property type="molecule type" value="Genomic_DNA"/>
</dbReference>
<gene>
    <name evidence="1" type="ORF">HER39_05265</name>
</gene>
<proteinExistence type="predicted"/>
<sequence length="156" mass="16825">ATSPVRKFTVYKWFYLAGSTPLSAQGTDAGLRFVSGPATIDGVQYLKSLLGVLSEFDTEDDIYLDMWALNGKCLRLEATVGFDDEYVTASPVGLFAAFIDREMHEIGFLAADEYVKSRIDLRGADKLSLGMSWDGFSSGAGIAGFADAKVLCSAKP</sequence>
<organism evidence="1 2">
    <name type="scientific">Arthrobacter deserti</name>
    <dbReference type="NCBI Taxonomy" id="1742687"/>
    <lineage>
        <taxon>Bacteria</taxon>
        <taxon>Bacillati</taxon>
        <taxon>Actinomycetota</taxon>
        <taxon>Actinomycetes</taxon>
        <taxon>Micrococcales</taxon>
        <taxon>Micrococcaceae</taxon>
        <taxon>Arthrobacter</taxon>
    </lineage>
</organism>